<dbReference type="AlphaFoldDB" id="A0A4R2HJA9"/>
<keyword evidence="2" id="KW-1185">Reference proteome</keyword>
<dbReference type="EMBL" id="SLWN01000005">
    <property type="protein sequence ID" value="TCO30120.1"/>
    <property type="molecule type" value="Genomic_DNA"/>
</dbReference>
<sequence>MFTNESVKAEVDYRRERLSRDFRQHRNTRTRRNLVHLFSRKA</sequence>
<reference evidence="1 2" key="1">
    <citation type="journal article" date="2015" name="Stand. Genomic Sci.">
        <title>Genomic Encyclopedia of Bacterial and Archaeal Type Strains, Phase III: the genomes of soil and plant-associated and newly described type strains.</title>
        <authorList>
            <person name="Whitman W.B."/>
            <person name="Woyke T."/>
            <person name="Klenk H.P."/>
            <person name="Zhou Y."/>
            <person name="Lilburn T.G."/>
            <person name="Beck B.J."/>
            <person name="De Vos P."/>
            <person name="Vandamme P."/>
            <person name="Eisen J.A."/>
            <person name="Garrity G."/>
            <person name="Hugenholtz P."/>
            <person name="Kyrpides N.C."/>
        </authorList>
    </citation>
    <scope>NUCLEOTIDE SEQUENCE [LARGE SCALE GENOMIC DNA]</scope>
    <source>
        <strain evidence="1 2">VKM Ac-2572</strain>
    </source>
</reference>
<evidence type="ECO:0000313" key="1">
    <source>
        <dbReference type="EMBL" id="TCO30120.1"/>
    </source>
</evidence>
<name>A0A4R2HJA9_9ACTN</name>
<organism evidence="1 2">
    <name type="scientific">Kribbella steppae</name>
    <dbReference type="NCBI Taxonomy" id="2512223"/>
    <lineage>
        <taxon>Bacteria</taxon>
        <taxon>Bacillati</taxon>
        <taxon>Actinomycetota</taxon>
        <taxon>Actinomycetes</taxon>
        <taxon>Propionibacteriales</taxon>
        <taxon>Kribbellaceae</taxon>
        <taxon>Kribbella</taxon>
    </lineage>
</organism>
<gene>
    <name evidence="1" type="ORF">EV652_105114</name>
</gene>
<comment type="caution">
    <text evidence="1">The sequence shown here is derived from an EMBL/GenBank/DDBJ whole genome shotgun (WGS) entry which is preliminary data.</text>
</comment>
<dbReference type="RefSeq" id="WP_255512596.1">
    <property type="nucleotide sequence ID" value="NZ_SLWN01000005.1"/>
</dbReference>
<protein>
    <submittedName>
        <fullName evidence="1">Uncharacterized protein</fullName>
    </submittedName>
</protein>
<dbReference type="Proteomes" id="UP000294508">
    <property type="component" value="Unassembled WGS sequence"/>
</dbReference>
<accession>A0A4R2HJA9</accession>
<evidence type="ECO:0000313" key="2">
    <source>
        <dbReference type="Proteomes" id="UP000294508"/>
    </source>
</evidence>
<proteinExistence type="predicted"/>